<dbReference type="SUPFAM" id="SSF52402">
    <property type="entry name" value="Adenine nucleotide alpha hydrolases-like"/>
    <property type="match status" value="2"/>
</dbReference>
<keyword evidence="4" id="KW-1185">Reference proteome</keyword>
<proteinExistence type="inferred from homology"/>
<dbReference type="RefSeq" id="WP_380135020.1">
    <property type="nucleotide sequence ID" value="NZ_JBHLUI010000003.1"/>
</dbReference>
<dbReference type="PANTHER" id="PTHR31964">
    <property type="entry name" value="ADENINE NUCLEOTIDE ALPHA HYDROLASES-LIKE SUPERFAMILY PROTEIN"/>
    <property type="match status" value="1"/>
</dbReference>
<sequence length="292" mass="29542">MSTTTRRSPTVVAAVDSSAQSTEALRWAAREAVARDVGLLVVSVARVPVPAAGTGLGTDGPFEELKSRSRAIVTAAMTTAREVAPGVRVEGLLAVGTPSNVLHQLSEENDLLVCGSRGHGALTGLVLGSVSTSVAAHARCPVVVVRPARSGSSEDAVTAFTVATHDRVVVGVDGSEAATRAVMFAAAHARRIGRGLTLLHARGDQARPGARAVPAEGVLTPVATMLRSAGLGLDVDTLEVEGPAAASMVEASHQAALVVVGTRGRGPFVSRLLGSVSLTLLSSATGPVAVVH</sequence>
<evidence type="ECO:0000313" key="3">
    <source>
        <dbReference type="EMBL" id="MFB9377152.1"/>
    </source>
</evidence>
<name>A0ABV5LSU5_9ACTN</name>
<dbReference type="EMBL" id="JBHMDM010000004">
    <property type="protein sequence ID" value="MFB9377152.1"/>
    <property type="molecule type" value="Genomic_DNA"/>
</dbReference>
<comment type="caution">
    <text evidence="3">The sequence shown here is derived from an EMBL/GenBank/DDBJ whole genome shotgun (WGS) entry which is preliminary data.</text>
</comment>
<dbReference type="InterPro" id="IPR006016">
    <property type="entry name" value="UspA"/>
</dbReference>
<feature type="domain" description="UspA" evidence="2">
    <location>
        <begin position="166"/>
        <end position="292"/>
    </location>
</feature>
<evidence type="ECO:0000256" key="1">
    <source>
        <dbReference type="ARBA" id="ARBA00008791"/>
    </source>
</evidence>
<evidence type="ECO:0000259" key="2">
    <source>
        <dbReference type="Pfam" id="PF00582"/>
    </source>
</evidence>
<dbReference type="Pfam" id="PF00582">
    <property type="entry name" value="Usp"/>
    <property type="match status" value="2"/>
</dbReference>
<dbReference type="PANTHER" id="PTHR31964:SF113">
    <property type="entry name" value="USPA DOMAIN-CONTAINING PROTEIN"/>
    <property type="match status" value="1"/>
</dbReference>
<comment type="similarity">
    <text evidence="1">Belongs to the universal stress protein A family.</text>
</comment>
<gene>
    <name evidence="3" type="ORF">ACFFVI_09225</name>
</gene>
<dbReference type="Gene3D" id="3.40.50.620">
    <property type="entry name" value="HUPs"/>
    <property type="match status" value="2"/>
</dbReference>
<dbReference type="InterPro" id="IPR014729">
    <property type="entry name" value="Rossmann-like_a/b/a_fold"/>
</dbReference>
<dbReference type="PRINTS" id="PR01438">
    <property type="entry name" value="UNVRSLSTRESS"/>
</dbReference>
<evidence type="ECO:0000313" key="4">
    <source>
        <dbReference type="Proteomes" id="UP001589748"/>
    </source>
</evidence>
<feature type="domain" description="UspA" evidence="2">
    <location>
        <begin position="10"/>
        <end position="146"/>
    </location>
</feature>
<dbReference type="Proteomes" id="UP001589748">
    <property type="component" value="Unassembled WGS sequence"/>
</dbReference>
<dbReference type="CDD" id="cd00293">
    <property type="entry name" value="USP-like"/>
    <property type="match status" value="1"/>
</dbReference>
<protein>
    <submittedName>
        <fullName evidence="3">Universal stress protein</fullName>
    </submittedName>
</protein>
<organism evidence="3 4">
    <name type="scientific">Kineococcus gynurae</name>
    <dbReference type="NCBI Taxonomy" id="452979"/>
    <lineage>
        <taxon>Bacteria</taxon>
        <taxon>Bacillati</taxon>
        <taxon>Actinomycetota</taxon>
        <taxon>Actinomycetes</taxon>
        <taxon>Kineosporiales</taxon>
        <taxon>Kineosporiaceae</taxon>
        <taxon>Kineococcus</taxon>
    </lineage>
</organism>
<accession>A0ABV5LSU5</accession>
<dbReference type="InterPro" id="IPR006015">
    <property type="entry name" value="Universal_stress_UspA"/>
</dbReference>
<reference evidence="3 4" key="1">
    <citation type="submission" date="2024-09" db="EMBL/GenBank/DDBJ databases">
        <authorList>
            <person name="Sun Q."/>
            <person name="Mori K."/>
        </authorList>
    </citation>
    <scope>NUCLEOTIDE SEQUENCE [LARGE SCALE GENOMIC DNA]</scope>
    <source>
        <strain evidence="3 4">TISTR 1856</strain>
    </source>
</reference>